<dbReference type="InterPro" id="IPR000727">
    <property type="entry name" value="T_SNARE_dom"/>
</dbReference>
<dbReference type="GO" id="GO:0006906">
    <property type="term" value="P:vesicle fusion"/>
    <property type="evidence" value="ECO:0007669"/>
    <property type="project" value="TreeGrafter"/>
</dbReference>
<evidence type="ECO:0000256" key="11">
    <source>
        <dbReference type="ARBA" id="ARBA00060376"/>
    </source>
</evidence>
<evidence type="ECO:0000256" key="7">
    <source>
        <dbReference type="ARBA" id="ARBA00023054"/>
    </source>
</evidence>
<evidence type="ECO:0000256" key="2">
    <source>
        <dbReference type="ARBA" id="ARBA00022448"/>
    </source>
</evidence>
<keyword evidence="3 14" id="KW-0812">Transmembrane</keyword>
<dbReference type="FunFam" id="1.20.5.110:FF:000030">
    <property type="entry name" value="syntaxin-51 isoform X2"/>
    <property type="match status" value="1"/>
</dbReference>
<evidence type="ECO:0000256" key="9">
    <source>
        <dbReference type="ARBA" id="ARBA00037801"/>
    </source>
</evidence>
<evidence type="ECO:0000256" key="1">
    <source>
        <dbReference type="ARBA" id="ARBA00009063"/>
    </source>
</evidence>
<dbReference type="Proteomes" id="UP000652761">
    <property type="component" value="Unassembled WGS sequence"/>
</dbReference>
<sequence length="334" mass="37005">MDQLVHAQHGSGIRPTIVLISLGFCHIFFLLFVASVFSHPPPPSSILLFGALRLLLRFSSPRWSRRRPWRRRRNKGMALSPLDSWTRDYGEACKLADDLAAIVAERASSSSSSSGGGAPNDPEARRQAPALRRKITILGARLDGLDSLLSKLSTLQQPPTEKELLKRRDTLANLRAKMKQMAAALNMSNLANREDLLGQGRKPVDEISRTEGLDNRGIVTLQRQIMKGMLHLPAGSYDISFSKQDEGLVKLEETVLSTKHIALAVNEELDLHTRLIDTLEDHVDSTNSRLQRVQQKLAILNKRTKGGCSCTCLLIAVVIIVILAAVVWALVKYL</sequence>
<evidence type="ECO:0000256" key="6">
    <source>
        <dbReference type="ARBA" id="ARBA00023034"/>
    </source>
</evidence>
<evidence type="ECO:0000313" key="16">
    <source>
        <dbReference type="EMBL" id="MQL72302.1"/>
    </source>
</evidence>
<dbReference type="InterPro" id="IPR045242">
    <property type="entry name" value="Syntaxin"/>
</dbReference>
<dbReference type="SUPFAM" id="SSF58038">
    <property type="entry name" value="SNARE fusion complex"/>
    <property type="match status" value="1"/>
</dbReference>
<reference evidence="16" key="1">
    <citation type="submission" date="2017-07" db="EMBL/GenBank/DDBJ databases">
        <title>Taro Niue Genome Assembly and Annotation.</title>
        <authorList>
            <person name="Atibalentja N."/>
            <person name="Keating K."/>
            <person name="Fields C.J."/>
        </authorList>
    </citation>
    <scope>NUCLEOTIDE SEQUENCE</scope>
    <source>
        <strain evidence="16">Niue_2</strain>
        <tissue evidence="16">Leaf</tissue>
    </source>
</reference>
<feature type="region of interest" description="Disordered" evidence="13">
    <location>
        <begin position="107"/>
        <end position="128"/>
    </location>
</feature>
<dbReference type="GO" id="GO:0048278">
    <property type="term" value="P:vesicle docking"/>
    <property type="evidence" value="ECO:0007669"/>
    <property type="project" value="TreeGrafter"/>
</dbReference>
<dbReference type="OrthoDB" id="428895at2759"/>
<feature type="domain" description="T-SNARE coiled-coil homology" evidence="15">
    <location>
        <begin position="238"/>
        <end position="300"/>
    </location>
</feature>
<dbReference type="GO" id="GO:0005484">
    <property type="term" value="F:SNAP receptor activity"/>
    <property type="evidence" value="ECO:0007669"/>
    <property type="project" value="TreeGrafter"/>
</dbReference>
<keyword evidence="4" id="KW-0653">Protein transport</keyword>
<dbReference type="CDD" id="cd15841">
    <property type="entry name" value="SNARE_Qc"/>
    <property type="match status" value="1"/>
</dbReference>
<comment type="similarity">
    <text evidence="1">Belongs to the syntaxin family.</text>
</comment>
<name>A0A843TIP5_COLES</name>
<dbReference type="AlphaFoldDB" id="A0A843TIP5"/>
<dbReference type="SMART" id="SM00397">
    <property type="entry name" value="t_SNARE"/>
    <property type="match status" value="1"/>
</dbReference>
<protein>
    <recommendedName>
        <fullName evidence="15">t-SNARE coiled-coil homology domain-containing protein</fullName>
    </recommendedName>
</protein>
<comment type="subcellular location">
    <subcellularLocation>
        <location evidence="9">Golgi apparatus</location>
        <location evidence="9">trans-Golgi network membrane</location>
        <topology evidence="9">Single-pass type IV membrane protein</topology>
    </subcellularLocation>
    <subcellularLocation>
        <location evidence="11">Prevacuolar compartment membrane</location>
        <topology evidence="11">Single-pass type IV membrane protein</topology>
    </subcellularLocation>
</comment>
<keyword evidence="5 14" id="KW-1133">Transmembrane helix</keyword>
<evidence type="ECO:0000256" key="10">
    <source>
        <dbReference type="ARBA" id="ARBA00054128"/>
    </source>
</evidence>
<dbReference type="GO" id="GO:0031201">
    <property type="term" value="C:SNARE complex"/>
    <property type="evidence" value="ECO:0007669"/>
    <property type="project" value="TreeGrafter"/>
</dbReference>
<feature type="transmembrane region" description="Helical" evidence="14">
    <location>
        <begin position="310"/>
        <end position="331"/>
    </location>
</feature>
<proteinExistence type="inferred from homology"/>
<evidence type="ECO:0000256" key="12">
    <source>
        <dbReference type="SAM" id="Coils"/>
    </source>
</evidence>
<dbReference type="PANTHER" id="PTHR19957">
    <property type="entry name" value="SYNTAXIN"/>
    <property type="match status" value="1"/>
</dbReference>
<dbReference type="GO" id="GO:0006886">
    <property type="term" value="P:intracellular protein transport"/>
    <property type="evidence" value="ECO:0007669"/>
    <property type="project" value="TreeGrafter"/>
</dbReference>
<evidence type="ECO:0000259" key="15">
    <source>
        <dbReference type="PROSITE" id="PS50192"/>
    </source>
</evidence>
<evidence type="ECO:0000256" key="3">
    <source>
        <dbReference type="ARBA" id="ARBA00022692"/>
    </source>
</evidence>
<dbReference type="Gene3D" id="1.20.5.110">
    <property type="match status" value="1"/>
</dbReference>
<dbReference type="Pfam" id="PF05739">
    <property type="entry name" value="SNARE"/>
    <property type="match status" value="1"/>
</dbReference>
<dbReference type="GO" id="GO:0010008">
    <property type="term" value="C:endosome membrane"/>
    <property type="evidence" value="ECO:0007669"/>
    <property type="project" value="UniProtKB-ARBA"/>
</dbReference>
<feature type="transmembrane region" description="Helical" evidence="14">
    <location>
        <begin position="12"/>
        <end position="34"/>
    </location>
</feature>
<dbReference type="PANTHER" id="PTHR19957:SF285">
    <property type="entry name" value="SYNTAXIN-51-RELATED"/>
    <property type="match status" value="1"/>
</dbReference>
<accession>A0A843TIP5</accession>
<dbReference type="EMBL" id="NMUH01000126">
    <property type="protein sequence ID" value="MQL72302.1"/>
    <property type="molecule type" value="Genomic_DNA"/>
</dbReference>
<keyword evidence="2" id="KW-0813">Transport</keyword>
<evidence type="ECO:0000256" key="5">
    <source>
        <dbReference type="ARBA" id="ARBA00022989"/>
    </source>
</evidence>
<evidence type="ECO:0000256" key="8">
    <source>
        <dbReference type="ARBA" id="ARBA00023136"/>
    </source>
</evidence>
<dbReference type="GO" id="GO:0005794">
    <property type="term" value="C:Golgi apparatus"/>
    <property type="evidence" value="ECO:0007669"/>
    <property type="project" value="UniProtKB-SubCell"/>
</dbReference>
<feature type="coiled-coil region" evidence="12">
    <location>
        <begin position="276"/>
        <end position="303"/>
    </location>
</feature>
<keyword evidence="8 14" id="KW-0472">Membrane</keyword>
<keyword evidence="7 12" id="KW-0175">Coiled coil</keyword>
<evidence type="ECO:0000256" key="13">
    <source>
        <dbReference type="SAM" id="MobiDB-lite"/>
    </source>
</evidence>
<evidence type="ECO:0000313" key="17">
    <source>
        <dbReference type="Proteomes" id="UP000652761"/>
    </source>
</evidence>
<organism evidence="16 17">
    <name type="scientific">Colocasia esculenta</name>
    <name type="common">Wild taro</name>
    <name type="synonym">Arum esculentum</name>
    <dbReference type="NCBI Taxonomy" id="4460"/>
    <lineage>
        <taxon>Eukaryota</taxon>
        <taxon>Viridiplantae</taxon>
        <taxon>Streptophyta</taxon>
        <taxon>Embryophyta</taxon>
        <taxon>Tracheophyta</taxon>
        <taxon>Spermatophyta</taxon>
        <taxon>Magnoliopsida</taxon>
        <taxon>Liliopsida</taxon>
        <taxon>Araceae</taxon>
        <taxon>Aroideae</taxon>
        <taxon>Colocasieae</taxon>
        <taxon>Colocasia</taxon>
    </lineage>
</organism>
<evidence type="ECO:0000256" key="4">
    <source>
        <dbReference type="ARBA" id="ARBA00022927"/>
    </source>
</evidence>
<comment type="caution">
    <text evidence="16">The sequence shown here is derived from an EMBL/GenBank/DDBJ whole genome shotgun (WGS) entry which is preliminary data.</text>
</comment>
<keyword evidence="17" id="KW-1185">Reference proteome</keyword>
<comment type="function">
    <text evidence="10">Vesicle trafficking protein that functions in the secretory pathway.</text>
</comment>
<keyword evidence="6" id="KW-0333">Golgi apparatus</keyword>
<gene>
    <name evidence="16" type="ORF">Taro_004629</name>
</gene>
<dbReference type="GO" id="GO:0000149">
    <property type="term" value="F:SNARE binding"/>
    <property type="evidence" value="ECO:0007669"/>
    <property type="project" value="TreeGrafter"/>
</dbReference>
<evidence type="ECO:0000256" key="14">
    <source>
        <dbReference type="SAM" id="Phobius"/>
    </source>
</evidence>
<dbReference type="PROSITE" id="PS50192">
    <property type="entry name" value="T_SNARE"/>
    <property type="match status" value="1"/>
</dbReference>